<dbReference type="NCBIfam" id="NF002544">
    <property type="entry name" value="PRK02101.2-1"/>
    <property type="match status" value="1"/>
</dbReference>
<dbReference type="PANTHER" id="PTHR30283:SF4">
    <property type="entry name" value="PEROXIDE STRESS RESISTANCE PROTEIN YAAA"/>
    <property type="match status" value="1"/>
</dbReference>
<evidence type="ECO:0008006" key="3">
    <source>
        <dbReference type="Google" id="ProtNLM"/>
    </source>
</evidence>
<proteinExistence type="predicted"/>
<dbReference type="Proteomes" id="UP000004691">
    <property type="component" value="Unassembled WGS sequence"/>
</dbReference>
<dbReference type="EMBL" id="JH636049">
    <property type="protein sequence ID" value="EID53218.1"/>
    <property type="molecule type" value="Genomic_DNA"/>
</dbReference>
<protein>
    <recommendedName>
        <fullName evidence="3">Peroxide stress protein YaaA</fullName>
    </recommendedName>
</protein>
<dbReference type="STRING" id="882086.SacxiDRAFT_0954"/>
<dbReference type="InterPro" id="IPR005583">
    <property type="entry name" value="YaaA"/>
</dbReference>
<dbReference type="AlphaFoldDB" id="I0UZB5"/>
<sequence length="247" mass="25922">MLVLLPPSETKTDGGDGRCLALDSLSFPELNPVRRKLADALAELAKDVPASLSALGLSERQHGEVKRNATLWSSPTTPAVLRYTGVLYDALGAGSFTGAVWERARHRLAVASALFGVVRADDPIPAYRLSGTSALPGFGSLRSVWRPVLEPVLGAIDDLVVDLRSGTYAALARVPGAITVRVVTQDAHGRRTTVSHHNKAHKGRFAAALATTACEPSGPEDLVAVARAEGITCEQTGDTTLDVIVGG</sequence>
<accession>I0UZB5</accession>
<dbReference type="Pfam" id="PF03883">
    <property type="entry name" value="H2O2_YaaD"/>
    <property type="match status" value="1"/>
</dbReference>
<dbReference type="eggNOG" id="COG3022">
    <property type="taxonomic scope" value="Bacteria"/>
</dbReference>
<evidence type="ECO:0000313" key="2">
    <source>
        <dbReference type="Proteomes" id="UP000004691"/>
    </source>
</evidence>
<keyword evidence="2" id="KW-1185">Reference proteome</keyword>
<evidence type="ECO:0000313" key="1">
    <source>
        <dbReference type="EMBL" id="EID53218.1"/>
    </source>
</evidence>
<dbReference type="PANTHER" id="PTHR30283">
    <property type="entry name" value="PEROXIDE STRESS RESPONSE PROTEIN YAAA"/>
    <property type="match status" value="1"/>
</dbReference>
<gene>
    <name evidence="1" type="ORF">SacxiDRAFT_0954</name>
</gene>
<dbReference type="RefSeq" id="WP_006237332.1">
    <property type="nucleotide sequence ID" value="NZ_JH636049.1"/>
</dbReference>
<dbReference type="GO" id="GO:0005829">
    <property type="term" value="C:cytosol"/>
    <property type="evidence" value="ECO:0007669"/>
    <property type="project" value="TreeGrafter"/>
</dbReference>
<dbReference type="HOGENOM" id="CLU_071581_0_0_11"/>
<name>I0UZB5_9PSEU</name>
<dbReference type="GO" id="GO:0033194">
    <property type="term" value="P:response to hydroperoxide"/>
    <property type="evidence" value="ECO:0007669"/>
    <property type="project" value="TreeGrafter"/>
</dbReference>
<dbReference type="OrthoDB" id="3210767at2"/>
<organism evidence="1 2">
    <name type="scientific">Saccharomonospora xinjiangensis XJ-54</name>
    <dbReference type="NCBI Taxonomy" id="882086"/>
    <lineage>
        <taxon>Bacteria</taxon>
        <taxon>Bacillati</taxon>
        <taxon>Actinomycetota</taxon>
        <taxon>Actinomycetes</taxon>
        <taxon>Pseudonocardiales</taxon>
        <taxon>Pseudonocardiaceae</taxon>
        <taxon>Saccharomonospora</taxon>
    </lineage>
</organism>
<reference evidence="1 2" key="1">
    <citation type="submission" date="2012-01" db="EMBL/GenBank/DDBJ databases">
        <title>Improved High-Quality Draft sequence of Saccharomonospora xinjiangensis XJ-54.</title>
        <authorList>
            <consortium name="US DOE Joint Genome Institute"/>
            <person name="Lucas S."/>
            <person name="Han J."/>
            <person name="Lapidus A."/>
            <person name="Cheng J.-F."/>
            <person name="Goodwin L."/>
            <person name="Pitluck S."/>
            <person name="Peters L."/>
            <person name="Mikhailova N."/>
            <person name="Teshima H."/>
            <person name="Detter J.C."/>
            <person name="Han C."/>
            <person name="Tapia R."/>
            <person name="Land M."/>
            <person name="Hauser L."/>
            <person name="Kyrpides N."/>
            <person name="Ivanova N."/>
            <person name="Pagani I."/>
            <person name="Brambilla E.-M."/>
            <person name="Klenk H.-P."/>
            <person name="Woyke T."/>
        </authorList>
    </citation>
    <scope>NUCLEOTIDE SEQUENCE [LARGE SCALE GENOMIC DNA]</scope>
    <source>
        <strain evidence="1 2">XJ-54</strain>
    </source>
</reference>